<evidence type="ECO:0000256" key="4">
    <source>
        <dbReference type="ARBA" id="ARBA00006605"/>
    </source>
</evidence>
<evidence type="ECO:0000256" key="2">
    <source>
        <dbReference type="ARBA" id="ARBA00001966"/>
    </source>
</evidence>
<proteinExistence type="inferred from homology"/>
<dbReference type="GO" id="GO:0042597">
    <property type="term" value="C:periplasmic space"/>
    <property type="evidence" value="ECO:0007669"/>
    <property type="project" value="UniProtKB-SubCell"/>
</dbReference>
<evidence type="ECO:0000259" key="16">
    <source>
        <dbReference type="Pfam" id="PF14720"/>
    </source>
</evidence>
<sequence>MHDQEKVSQTGAVSEEILKKWELRGVSRRSFLKFCSLMTATLALPAGLMGQVAEALEADNRPPVIWMEFQGCTGDSEAFLRANQPTAAEVILDYLSIDYHETIMAAAGHQAEEAKHQTFEKYKGKYIAVVEGSIPMADNGVYCTIAGDSALNIVRKICSNAAATIAVGSCSSYGGIPAANPNPTGAASVAEAVPGVKVVNMPGCPVNADNLTAVIVHYLTFGKLPATDRFGRPKFAYGKRIHDNCERRGHFDAGQYAESFGDAGHRQGWCLYKLGCKGPETFHNCPTVRYNEGTSWPVQAGHGCIGCSEPYFWDSMTPFYKRLPEVPGFGIESSVDKIGLALAAATAGAFAAHGVASSLRKGDKLEADQVVKED</sequence>
<dbReference type="Gene3D" id="3.40.50.700">
    <property type="entry name" value="NADH:ubiquinone oxidoreductase-like, 20kDa subunit"/>
    <property type="match status" value="1"/>
</dbReference>
<dbReference type="GO" id="GO:0051539">
    <property type="term" value="F:4 iron, 4 sulfur cluster binding"/>
    <property type="evidence" value="ECO:0007669"/>
    <property type="project" value="UniProtKB-KW"/>
</dbReference>
<dbReference type="Proteomes" id="UP000184171">
    <property type="component" value="Unassembled WGS sequence"/>
</dbReference>
<evidence type="ECO:0000256" key="9">
    <source>
        <dbReference type="ARBA" id="ARBA00022764"/>
    </source>
</evidence>
<dbReference type="Pfam" id="PF14720">
    <property type="entry name" value="NiFe_hyd_SSU_C"/>
    <property type="match status" value="1"/>
</dbReference>
<dbReference type="InterPro" id="IPR001821">
    <property type="entry name" value="NiFe_hydrogenase_ssu"/>
</dbReference>
<evidence type="ECO:0000256" key="1">
    <source>
        <dbReference type="ARBA" id="ARBA00001927"/>
    </source>
</evidence>
<feature type="binding site" evidence="14">
    <location>
        <position position="245"/>
    </location>
    <ligand>
        <name>[4Fe-4S] cluster</name>
        <dbReference type="ChEBI" id="CHEBI:49883"/>
        <label>2</label>
    </ligand>
</feature>
<dbReference type="GO" id="GO:0046872">
    <property type="term" value="F:metal ion binding"/>
    <property type="evidence" value="ECO:0007669"/>
    <property type="project" value="UniProtKB-KW"/>
</dbReference>
<dbReference type="PANTHER" id="PTHR30013">
    <property type="entry name" value="NIFE / NIFESE HYDROGENASE SMALL SUBUNIT FAMILY MEMBER"/>
    <property type="match status" value="1"/>
</dbReference>
<dbReference type="AlphaFoldDB" id="A0A1M6JX85"/>
<comment type="cofactor">
    <cofactor evidence="2">
        <name>[4Fe-4S] cluster</name>
        <dbReference type="ChEBI" id="CHEBI:49883"/>
    </cofactor>
</comment>
<feature type="binding site" evidence="14">
    <location>
        <position position="242"/>
    </location>
    <ligand>
        <name>[4Fe-4S] cluster</name>
        <dbReference type="ChEBI" id="CHEBI:49883"/>
        <label>2</label>
    </ligand>
</feature>
<accession>A0A1M6JX85</accession>
<dbReference type="GO" id="GO:0051538">
    <property type="term" value="F:3 iron, 4 sulfur cluster binding"/>
    <property type="evidence" value="ECO:0007669"/>
    <property type="project" value="UniProtKB-KW"/>
</dbReference>
<organism evidence="17 18">
    <name type="scientific">Malonomonas rubra DSM 5091</name>
    <dbReference type="NCBI Taxonomy" id="1122189"/>
    <lineage>
        <taxon>Bacteria</taxon>
        <taxon>Pseudomonadati</taxon>
        <taxon>Thermodesulfobacteriota</taxon>
        <taxon>Desulfuromonadia</taxon>
        <taxon>Desulfuromonadales</taxon>
        <taxon>Geopsychrobacteraceae</taxon>
        <taxon>Malonomonas</taxon>
    </lineage>
</organism>
<feature type="binding site" evidence="14">
    <location>
        <position position="270"/>
    </location>
    <ligand>
        <name>[4Fe-4S] cluster</name>
        <dbReference type="ChEBI" id="CHEBI:49883"/>
        <label>2</label>
    </ligand>
</feature>
<comment type="subunit">
    <text evidence="5">Heterodimer of a large and a small subunit.</text>
</comment>
<evidence type="ECO:0000256" key="14">
    <source>
        <dbReference type="PIRSR" id="PIRSR000310-1"/>
    </source>
</evidence>
<feature type="domain" description="Cytochrome-c3 hydrogenase C-terminal" evidence="16">
    <location>
        <begin position="237"/>
        <end position="320"/>
    </location>
</feature>
<keyword evidence="9" id="KW-0574">Periplasm</keyword>
<dbReference type="InterPro" id="IPR027394">
    <property type="entry name" value="Cytochrome-c3_hydrogenase_C"/>
</dbReference>
<feature type="binding site" evidence="14">
    <location>
        <position position="276"/>
    </location>
    <ligand>
        <name>[4Fe-4S] cluster</name>
        <dbReference type="ChEBI" id="CHEBI:49883"/>
        <label>2</label>
    </ligand>
</feature>
<keyword evidence="7 14" id="KW-0479">Metal-binding</keyword>
<evidence type="ECO:0000256" key="11">
    <source>
        <dbReference type="ARBA" id="ARBA00023004"/>
    </source>
</evidence>
<dbReference type="PROSITE" id="PS51318">
    <property type="entry name" value="TAT"/>
    <property type="match status" value="1"/>
</dbReference>
<evidence type="ECO:0000256" key="12">
    <source>
        <dbReference type="ARBA" id="ARBA00023014"/>
    </source>
</evidence>
<evidence type="ECO:0000256" key="5">
    <source>
        <dbReference type="ARBA" id="ARBA00011771"/>
    </source>
</evidence>
<dbReference type="InterPro" id="IPR019546">
    <property type="entry name" value="TAT_signal_bac_arc"/>
</dbReference>
<keyword evidence="6 14" id="KW-0004">4Fe-4S</keyword>
<keyword evidence="10" id="KW-0560">Oxidoreductase</keyword>
<dbReference type="NCBIfam" id="TIGR01409">
    <property type="entry name" value="TAT_signal_seq"/>
    <property type="match status" value="1"/>
</dbReference>
<keyword evidence="18" id="KW-1185">Reference proteome</keyword>
<evidence type="ECO:0000259" key="15">
    <source>
        <dbReference type="Pfam" id="PF01058"/>
    </source>
</evidence>
<dbReference type="GO" id="GO:0016020">
    <property type="term" value="C:membrane"/>
    <property type="evidence" value="ECO:0007669"/>
    <property type="project" value="TreeGrafter"/>
</dbReference>
<comment type="subcellular location">
    <subcellularLocation>
        <location evidence="3">Periplasm</location>
    </subcellularLocation>
</comment>
<evidence type="ECO:0000313" key="18">
    <source>
        <dbReference type="Proteomes" id="UP000184171"/>
    </source>
</evidence>
<feature type="binding site" evidence="14">
    <location>
        <position position="204"/>
    </location>
    <ligand>
        <name>[4Fe-4S] cluster</name>
        <dbReference type="ChEBI" id="CHEBI:49883"/>
        <label>1</label>
    </ligand>
</feature>
<dbReference type="Pfam" id="PF01058">
    <property type="entry name" value="Oxidored_q6"/>
    <property type="match status" value="1"/>
</dbReference>
<feature type="domain" description="NADH:ubiquinone oxidoreductase-like 20kDa subunit" evidence="15">
    <location>
        <begin position="72"/>
        <end position="217"/>
    </location>
</feature>
<evidence type="ECO:0000256" key="3">
    <source>
        <dbReference type="ARBA" id="ARBA00004418"/>
    </source>
</evidence>
<keyword evidence="13 14" id="KW-0003">3Fe-4S</keyword>
<dbReference type="GO" id="GO:0009375">
    <property type="term" value="C:ferredoxin hydrogenase complex"/>
    <property type="evidence" value="ECO:0007669"/>
    <property type="project" value="InterPro"/>
</dbReference>
<evidence type="ECO:0000313" key="17">
    <source>
        <dbReference type="EMBL" id="SHJ51241.1"/>
    </source>
</evidence>
<dbReference type="InterPro" id="IPR037024">
    <property type="entry name" value="NiFe_Hase_small_N_sf"/>
</dbReference>
<evidence type="ECO:0000256" key="13">
    <source>
        <dbReference type="ARBA" id="ARBA00023291"/>
    </source>
</evidence>
<comment type="similarity">
    <text evidence="4">Belongs to the [NiFe]/[NiFeSe] hydrogenase small subunit family.</text>
</comment>
<dbReference type="InterPro" id="IPR037148">
    <property type="entry name" value="NiFe-Hase_small_C_sf"/>
</dbReference>
<dbReference type="NCBIfam" id="TIGR00391">
    <property type="entry name" value="hydA"/>
    <property type="match status" value="1"/>
</dbReference>
<keyword evidence="8" id="KW-0732">Signal</keyword>
<reference evidence="17 18" key="1">
    <citation type="submission" date="2016-11" db="EMBL/GenBank/DDBJ databases">
        <authorList>
            <person name="Jaros S."/>
            <person name="Januszkiewicz K."/>
            <person name="Wedrychowicz H."/>
        </authorList>
    </citation>
    <scope>NUCLEOTIDE SEQUENCE [LARGE SCALE GENOMIC DNA]</scope>
    <source>
        <strain evidence="17 18">DSM 5091</strain>
    </source>
</reference>
<feature type="binding site" evidence="14">
    <location>
        <position position="304"/>
    </location>
    <ligand>
        <name>[3Fe-4S] cluster</name>
        <dbReference type="ChEBI" id="CHEBI:21137"/>
    </ligand>
</feature>
<name>A0A1M6JX85_MALRU</name>
<dbReference type="GO" id="GO:0009055">
    <property type="term" value="F:electron transfer activity"/>
    <property type="evidence" value="ECO:0007669"/>
    <property type="project" value="TreeGrafter"/>
</dbReference>
<dbReference type="OrthoDB" id="9766729at2"/>
<dbReference type="GO" id="GO:0044569">
    <property type="term" value="C:[Ni-Fe] hydrogenase complex"/>
    <property type="evidence" value="ECO:0007669"/>
    <property type="project" value="TreeGrafter"/>
</dbReference>
<gene>
    <name evidence="17" type="ORF">SAMN02745165_02550</name>
</gene>
<dbReference type="GO" id="GO:0008901">
    <property type="term" value="F:ferredoxin hydrogenase activity"/>
    <property type="evidence" value="ECO:0007669"/>
    <property type="project" value="InterPro"/>
</dbReference>
<dbReference type="InterPro" id="IPR006311">
    <property type="entry name" value="TAT_signal"/>
</dbReference>
<feature type="binding site" evidence="14">
    <location>
        <position position="307"/>
    </location>
    <ligand>
        <name>[3Fe-4S] cluster</name>
        <dbReference type="ChEBI" id="CHEBI:21137"/>
    </ligand>
</feature>
<evidence type="ECO:0000256" key="8">
    <source>
        <dbReference type="ARBA" id="ARBA00022729"/>
    </source>
</evidence>
<dbReference type="GO" id="GO:0009061">
    <property type="term" value="P:anaerobic respiration"/>
    <property type="evidence" value="ECO:0007669"/>
    <property type="project" value="TreeGrafter"/>
</dbReference>
<dbReference type="STRING" id="1122189.SAMN02745165_02550"/>
<feature type="binding site" evidence="14">
    <location>
        <position position="72"/>
    </location>
    <ligand>
        <name>[4Fe-4S] cluster</name>
        <dbReference type="ChEBI" id="CHEBI:49883"/>
        <label>1</label>
    </ligand>
</feature>
<dbReference type="EMBL" id="FQZT01000009">
    <property type="protein sequence ID" value="SHJ51241.1"/>
    <property type="molecule type" value="Genomic_DNA"/>
</dbReference>
<dbReference type="PIRSF" id="PIRSF000310">
    <property type="entry name" value="NiFe_hyd_ssu"/>
    <property type="match status" value="1"/>
</dbReference>
<feature type="binding site" evidence="14">
    <location>
        <position position="170"/>
    </location>
    <ligand>
        <name>[4Fe-4S] cluster</name>
        <dbReference type="ChEBI" id="CHEBI:49883"/>
        <label>1</label>
    </ligand>
</feature>
<dbReference type="RefSeq" id="WP_072909119.1">
    <property type="nucleotide sequence ID" value="NZ_FQZT01000009.1"/>
</dbReference>
<evidence type="ECO:0000256" key="10">
    <source>
        <dbReference type="ARBA" id="ARBA00023002"/>
    </source>
</evidence>
<dbReference type="SUPFAM" id="SSF56770">
    <property type="entry name" value="HydA/Nqo6-like"/>
    <property type="match status" value="1"/>
</dbReference>
<evidence type="ECO:0000256" key="7">
    <source>
        <dbReference type="ARBA" id="ARBA00022723"/>
    </source>
</evidence>
<dbReference type="PRINTS" id="PR00614">
    <property type="entry name" value="NIHGNASESMLL"/>
</dbReference>
<keyword evidence="12 14" id="KW-0411">Iron-sulfur</keyword>
<comment type="cofactor">
    <cofactor evidence="1">
        <name>[3Fe-4S] cluster</name>
        <dbReference type="ChEBI" id="CHEBI:21137"/>
    </cofactor>
</comment>
<feature type="binding site" evidence="14">
    <location>
        <position position="285"/>
    </location>
    <ligand>
        <name>[3Fe-4S] cluster</name>
        <dbReference type="ChEBI" id="CHEBI:21137"/>
    </ligand>
</feature>
<dbReference type="Gene3D" id="4.10.480.10">
    <property type="entry name" value="Cytochrome-c3 hydrogenase, C-terminal domain"/>
    <property type="match status" value="1"/>
</dbReference>
<protein>
    <submittedName>
        <fullName evidence="17">Hydrogenase small subunit</fullName>
    </submittedName>
</protein>
<keyword evidence="11 14" id="KW-0408">Iron</keyword>
<dbReference type="InterPro" id="IPR006137">
    <property type="entry name" value="NADH_UbQ_OxRdtase-like_20kDa"/>
</dbReference>
<dbReference type="PANTHER" id="PTHR30013:SF7">
    <property type="entry name" value="HYDROGENASE-2 SMALL CHAIN"/>
    <property type="match status" value="1"/>
</dbReference>
<evidence type="ECO:0000256" key="6">
    <source>
        <dbReference type="ARBA" id="ARBA00022485"/>
    </source>
</evidence>